<evidence type="ECO:0000313" key="2">
    <source>
        <dbReference type="Proteomes" id="UP000238479"/>
    </source>
</evidence>
<dbReference type="Proteomes" id="UP000238479">
    <property type="component" value="Chromosome 6"/>
</dbReference>
<comment type="caution">
    <text evidence="1">The sequence shown here is derived from an EMBL/GenBank/DDBJ whole genome shotgun (WGS) entry which is preliminary data.</text>
</comment>
<proteinExistence type="predicted"/>
<dbReference type="Gramene" id="PRQ23931">
    <property type="protein sequence ID" value="PRQ23931"/>
    <property type="gene ID" value="RchiOBHm_Chr6g0266831"/>
</dbReference>
<keyword evidence="2" id="KW-1185">Reference proteome</keyword>
<evidence type="ECO:0000313" key="1">
    <source>
        <dbReference type="EMBL" id="PRQ23931.1"/>
    </source>
</evidence>
<gene>
    <name evidence="1" type="ORF">RchiOBHm_Chr6g0266831</name>
</gene>
<name>A0A2P6PPT2_ROSCH</name>
<dbReference type="AlphaFoldDB" id="A0A2P6PPT2"/>
<accession>A0A2P6PPT2</accession>
<organism evidence="1 2">
    <name type="scientific">Rosa chinensis</name>
    <name type="common">China rose</name>
    <dbReference type="NCBI Taxonomy" id="74649"/>
    <lineage>
        <taxon>Eukaryota</taxon>
        <taxon>Viridiplantae</taxon>
        <taxon>Streptophyta</taxon>
        <taxon>Embryophyta</taxon>
        <taxon>Tracheophyta</taxon>
        <taxon>Spermatophyta</taxon>
        <taxon>Magnoliopsida</taxon>
        <taxon>eudicotyledons</taxon>
        <taxon>Gunneridae</taxon>
        <taxon>Pentapetalae</taxon>
        <taxon>rosids</taxon>
        <taxon>fabids</taxon>
        <taxon>Rosales</taxon>
        <taxon>Rosaceae</taxon>
        <taxon>Rosoideae</taxon>
        <taxon>Rosoideae incertae sedis</taxon>
        <taxon>Rosa</taxon>
    </lineage>
</organism>
<sequence length="52" mass="6342">MDGCFRELKKKKLLPKQEYLWYCTICLLQTFVRLKFHIRWLLYCLLSNAGSE</sequence>
<reference evidence="1 2" key="1">
    <citation type="journal article" date="2018" name="Nat. Genet.">
        <title>The Rosa genome provides new insights in the design of modern roses.</title>
        <authorList>
            <person name="Bendahmane M."/>
        </authorList>
    </citation>
    <scope>NUCLEOTIDE SEQUENCE [LARGE SCALE GENOMIC DNA]</scope>
    <source>
        <strain evidence="2">cv. Old Blush</strain>
    </source>
</reference>
<protein>
    <submittedName>
        <fullName evidence="1">Uncharacterized protein</fullName>
    </submittedName>
</protein>
<dbReference type="EMBL" id="PDCK01000044">
    <property type="protein sequence ID" value="PRQ23931.1"/>
    <property type="molecule type" value="Genomic_DNA"/>
</dbReference>